<dbReference type="Gene3D" id="1.20.5.170">
    <property type="match status" value="1"/>
</dbReference>
<evidence type="ECO:0000256" key="6">
    <source>
        <dbReference type="ARBA" id="ARBA00023242"/>
    </source>
</evidence>
<dbReference type="OrthoDB" id="2015618at2759"/>
<dbReference type="PROSITE" id="PS00036">
    <property type="entry name" value="BZIP_BASIC"/>
    <property type="match status" value="1"/>
</dbReference>
<dbReference type="GO" id="GO:0006351">
    <property type="term" value="P:DNA-templated transcription"/>
    <property type="evidence" value="ECO:0007669"/>
    <property type="project" value="InterPro"/>
</dbReference>
<dbReference type="Pfam" id="PF00170">
    <property type="entry name" value="bZIP_1"/>
    <property type="match status" value="1"/>
</dbReference>
<dbReference type="AlphaFoldDB" id="A0A2I0AV97"/>
<dbReference type="PROSITE" id="PS51806">
    <property type="entry name" value="DOG1"/>
    <property type="match status" value="1"/>
</dbReference>
<dbReference type="Pfam" id="PF14144">
    <property type="entry name" value="DOG1"/>
    <property type="match status" value="1"/>
</dbReference>
<gene>
    <name evidence="9" type="primary">TGA4</name>
    <name evidence="9" type="ORF">AXF42_Ash016483</name>
</gene>
<comment type="subcellular location">
    <subcellularLocation>
        <location evidence="1">Nucleus</location>
    </subcellularLocation>
</comment>
<name>A0A2I0AV97_9ASPA</name>
<keyword evidence="4" id="KW-0238">DNA-binding</keyword>
<dbReference type="PANTHER" id="PTHR45693">
    <property type="entry name" value="TRANSCRIPTION FACTOR TGA9"/>
    <property type="match status" value="1"/>
</dbReference>
<keyword evidence="10" id="KW-1185">Reference proteome</keyword>
<sequence>MNSGSIALVELTRMGIYDSSLQINMWTDCFKADSSQNTSSSAIVEEPDGRIENMPEDAHHHIVGTSNRYEQEASKPHDRVLRRLAQNREAARKSRLRKKAYVQQLELSRIKLAQLEQEVEKARQQGVYFGGNLEDSTIAFPGSVSSGVATFELEYGHWIEEQNRQICELRAALQGCASDIELRILVENGMRHYDDLFRIKEVAAKFDVFYLLSGMWRTSAERFFHWIGGFRPSELLKILSPQLDPLTEQQLMAVYSLQQSSQQAEDALFQGLDKLQQTLAETIAADPLGPSGLANYMGQMGQAMGKLEGLVGFVNQADHLRKEALQQMHRILTTRQAARGLLALGDYQQRLRALSSLWAGRPRHPA</sequence>
<keyword evidence="6" id="KW-0539">Nucleus</keyword>
<dbReference type="GO" id="GO:0043565">
    <property type="term" value="F:sequence-specific DNA binding"/>
    <property type="evidence" value="ECO:0007669"/>
    <property type="project" value="InterPro"/>
</dbReference>
<keyword evidence="7" id="KW-0175">Coiled coil</keyword>
<comment type="similarity">
    <text evidence="2">Belongs to the bZIP family.</text>
</comment>
<evidence type="ECO:0000256" key="7">
    <source>
        <dbReference type="SAM" id="Coils"/>
    </source>
</evidence>
<dbReference type="PANTHER" id="PTHR45693:SF36">
    <property type="entry name" value="TRANSCRIPTION FACTOR TGA4"/>
    <property type="match status" value="1"/>
</dbReference>
<dbReference type="EMBL" id="KZ451948">
    <property type="protein sequence ID" value="PKA59459.1"/>
    <property type="molecule type" value="Genomic_DNA"/>
</dbReference>
<dbReference type="Proteomes" id="UP000236161">
    <property type="component" value="Unassembled WGS sequence"/>
</dbReference>
<evidence type="ECO:0000256" key="5">
    <source>
        <dbReference type="ARBA" id="ARBA00023163"/>
    </source>
</evidence>
<evidence type="ECO:0000256" key="3">
    <source>
        <dbReference type="ARBA" id="ARBA00023015"/>
    </source>
</evidence>
<dbReference type="SMART" id="SM00338">
    <property type="entry name" value="BRLZ"/>
    <property type="match status" value="1"/>
</dbReference>
<keyword evidence="3" id="KW-0805">Transcription regulation</keyword>
<evidence type="ECO:0000256" key="1">
    <source>
        <dbReference type="ARBA" id="ARBA00004123"/>
    </source>
</evidence>
<protein>
    <submittedName>
        <fullName evidence="9">Transcription factor TGA4</fullName>
    </submittedName>
</protein>
<dbReference type="SUPFAM" id="SSF57959">
    <property type="entry name" value="Leucine zipper domain"/>
    <property type="match status" value="1"/>
</dbReference>
<feature type="coiled-coil region" evidence="7">
    <location>
        <begin position="98"/>
        <end position="125"/>
    </location>
</feature>
<dbReference type="InterPro" id="IPR046347">
    <property type="entry name" value="bZIP_sf"/>
</dbReference>
<reference evidence="9 10" key="1">
    <citation type="journal article" date="2017" name="Nature">
        <title>The Apostasia genome and the evolution of orchids.</title>
        <authorList>
            <person name="Zhang G.Q."/>
            <person name="Liu K.W."/>
            <person name="Li Z."/>
            <person name="Lohaus R."/>
            <person name="Hsiao Y.Y."/>
            <person name="Niu S.C."/>
            <person name="Wang J.Y."/>
            <person name="Lin Y.C."/>
            <person name="Xu Q."/>
            <person name="Chen L.J."/>
            <person name="Yoshida K."/>
            <person name="Fujiwara S."/>
            <person name="Wang Z.W."/>
            <person name="Zhang Y.Q."/>
            <person name="Mitsuda N."/>
            <person name="Wang M."/>
            <person name="Liu G.H."/>
            <person name="Pecoraro L."/>
            <person name="Huang H.X."/>
            <person name="Xiao X.J."/>
            <person name="Lin M."/>
            <person name="Wu X.Y."/>
            <person name="Wu W.L."/>
            <person name="Chen Y.Y."/>
            <person name="Chang S.B."/>
            <person name="Sakamoto S."/>
            <person name="Ohme-Takagi M."/>
            <person name="Yagi M."/>
            <person name="Zeng S.J."/>
            <person name="Shen C.Y."/>
            <person name="Yeh C.M."/>
            <person name="Luo Y.B."/>
            <person name="Tsai W.C."/>
            <person name="Van de Peer Y."/>
            <person name="Liu Z.J."/>
        </authorList>
    </citation>
    <scope>NUCLEOTIDE SEQUENCE [LARGE SCALE GENOMIC DNA]</scope>
    <source>
        <strain evidence="10">cv. Shenzhen</strain>
        <tissue evidence="9">Stem</tissue>
    </source>
</reference>
<dbReference type="InterPro" id="IPR025422">
    <property type="entry name" value="TGA_domain"/>
</dbReference>
<keyword evidence="5" id="KW-0804">Transcription</keyword>
<dbReference type="STRING" id="1088818.A0A2I0AV97"/>
<dbReference type="GO" id="GO:0005634">
    <property type="term" value="C:nucleus"/>
    <property type="evidence" value="ECO:0007669"/>
    <property type="project" value="UniProtKB-SubCell"/>
</dbReference>
<organism evidence="9 10">
    <name type="scientific">Apostasia shenzhenica</name>
    <dbReference type="NCBI Taxonomy" id="1088818"/>
    <lineage>
        <taxon>Eukaryota</taxon>
        <taxon>Viridiplantae</taxon>
        <taxon>Streptophyta</taxon>
        <taxon>Embryophyta</taxon>
        <taxon>Tracheophyta</taxon>
        <taxon>Spermatophyta</taxon>
        <taxon>Magnoliopsida</taxon>
        <taxon>Liliopsida</taxon>
        <taxon>Asparagales</taxon>
        <taxon>Orchidaceae</taxon>
        <taxon>Apostasioideae</taxon>
        <taxon>Apostasia</taxon>
    </lineage>
</organism>
<dbReference type="GO" id="GO:0003700">
    <property type="term" value="F:DNA-binding transcription factor activity"/>
    <property type="evidence" value="ECO:0007669"/>
    <property type="project" value="InterPro"/>
</dbReference>
<feature type="domain" description="DOG1" evidence="8">
    <location>
        <begin position="148"/>
        <end position="361"/>
    </location>
</feature>
<accession>A0A2I0AV97</accession>
<evidence type="ECO:0000313" key="9">
    <source>
        <dbReference type="EMBL" id="PKA59459.1"/>
    </source>
</evidence>
<evidence type="ECO:0000313" key="10">
    <source>
        <dbReference type="Proteomes" id="UP000236161"/>
    </source>
</evidence>
<evidence type="ECO:0000256" key="2">
    <source>
        <dbReference type="ARBA" id="ARBA00007163"/>
    </source>
</evidence>
<evidence type="ECO:0000259" key="8">
    <source>
        <dbReference type="PROSITE" id="PS51806"/>
    </source>
</evidence>
<dbReference type="FunFam" id="1.20.5.170:FF:000019">
    <property type="entry name" value="BZIP family transcription factor"/>
    <property type="match status" value="1"/>
</dbReference>
<proteinExistence type="inferred from homology"/>
<dbReference type="InterPro" id="IPR004827">
    <property type="entry name" value="bZIP"/>
</dbReference>
<evidence type="ECO:0000256" key="4">
    <source>
        <dbReference type="ARBA" id="ARBA00023125"/>
    </source>
</evidence>